<protein>
    <submittedName>
        <fullName evidence="2">Uncharacterized protein</fullName>
    </submittedName>
</protein>
<reference evidence="2" key="1">
    <citation type="journal article" date="2020" name="Nature">
        <title>Giant virus diversity and host interactions through global metagenomics.</title>
        <authorList>
            <person name="Schulz F."/>
            <person name="Roux S."/>
            <person name="Paez-Espino D."/>
            <person name="Jungbluth S."/>
            <person name="Walsh D.A."/>
            <person name="Denef V.J."/>
            <person name="McMahon K.D."/>
            <person name="Konstantinidis K.T."/>
            <person name="Eloe-Fadrosh E.A."/>
            <person name="Kyrpides N.C."/>
            <person name="Woyke T."/>
        </authorList>
    </citation>
    <scope>NUCLEOTIDE SEQUENCE</scope>
    <source>
        <strain evidence="2">GVMAG-M-3300009180-1</strain>
    </source>
</reference>
<organism evidence="2">
    <name type="scientific">viral metagenome</name>
    <dbReference type="NCBI Taxonomy" id="1070528"/>
    <lineage>
        <taxon>unclassified sequences</taxon>
        <taxon>metagenomes</taxon>
        <taxon>organismal metagenomes</taxon>
    </lineage>
</organism>
<name>A0A6C0F3G5_9ZZZZ</name>
<dbReference type="AlphaFoldDB" id="A0A6C0F3G5"/>
<accession>A0A6C0F3G5</accession>
<sequence length="136" mass="16071">MSVTLQIFIYNTPLTRDNNFPLVQFDSDIDKYAFITRLKSTSQRSDTTAPYFVINNPQLLPSVVRRPHMHAKKRDHFSKQQTNDSDSESEDEDDKYDLFDSIFLIYENVDELRKLDIDNNTRSDTGFAEYVQTFKW</sequence>
<evidence type="ECO:0000313" key="2">
    <source>
        <dbReference type="EMBL" id="QHT35173.1"/>
    </source>
</evidence>
<feature type="region of interest" description="Disordered" evidence="1">
    <location>
        <begin position="68"/>
        <end position="93"/>
    </location>
</feature>
<evidence type="ECO:0000256" key="1">
    <source>
        <dbReference type="SAM" id="MobiDB-lite"/>
    </source>
</evidence>
<dbReference type="EMBL" id="MN739014">
    <property type="protein sequence ID" value="QHT35173.1"/>
    <property type="molecule type" value="Genomic_DNA"/>
</dbReference>
<proteinExistence type="predicted"/>